<dbReference type="InterPro" id="IPR014878">
    <property type="entry name" value="THAP4-like_heme-bd"/>
</dbReference>
<evidence type="ECO:0000313" key="3">
    <source>
        <dbReference type="Proteomes" id="UP000664417"/>
    </source>
</evidence>
<dbReference type="Pfam" id="PF08768">
    <property type="entry name" value="THAP4_heme-bd"/>
    <property type="match status" value="1"/>
</dbReference>
<name>A0A8J7Q8L6_9BACT</name>
<dbReference type="PANTHER" id="PTHR15854">
    <property type="entry name" value="THAP4 PROTEIN"/>
    <property type="match status" value="1"/>
</dbReference>
<dbReference type="RefSeq" id="WP_207859269.1">
    <property type="nucleotide sequence ID" value="NZ_JAFREP010000011.1"/>
</dbReference>
<reference evidence="2" key="1">
    <citation type="submission" date="2021-03" db="EMBL/GenBank/DDBJ databases">
        <authorList>
            <person name="Wang G."/>
        </authorList>
    </citation>
    <scope>NUCLEOTIDE SEQUENCE</scope>
    <source>
        <strain evidence="2">KCTC 12899</strain>
    </source>
</reference>
<protein>
    <submittedName>
        <fullName evidence="2">FABP family protein</fullName>
    </submittedName>
</protein>
<evidence type="ECO:0000313" key="2">
    <source>
        <dbReference type="EMBL" id="MBO1319434.1"/>
    </source>
</evidence>
<gene>
    <name evidence="2" type="ORF">J3U88_13250</name>
</gene>
<dbReference type="Gene3D" id="2.40.128.20">
    <property type="match status" value="1"/>
</dbReference>
<evidence type="ECO:0000259" key="1">
    <source>
        <dbReference type="Pfam" id="PF08768"/>
    </source>
</evidence>
<dbReference type="SUPFAM" id="SSF50814">
    <property type="entry name" value="Lipocalins"/>
    <property type="match status" value="1"/>
</dbReference>
<dbReference type="AlphaFoldDB" id="A0A8J7Q8L6"/>
<keyword evidence="3" id="KW-1185">Reference proteome</keyword>
<dbReference type="InterPro" id="IPR045165">
    <property type="entry name" value="Nitrobindin"/>
</dbReference>
<dbReference type="PANTHER" id="PTHR15854:SF4">
    <property type="entry name" value="PEROXYNITRITE ISOMERASE THAP4"/>
    <property type="match status" value="1"/>
</dbReference>
<dbReference type="CDD" id="cd07828">
    <property type="entry name" value="lipocalin_heme-bd-THAP4-like"/>
    <property type="match status" value="1"/>
</dbReference>
<accession>A0A8J7Q8L6</accession>
<organism evidence="2 3">
    <name type="scientific">Acanthopleuribacter pedis</name>
    <dbReference type="NCBI Taxonomy" id="442870"/>
    <lineage>
        <taxon>Bacteria</taxon>
        <taxon>Pseudomonadati</taxon>
        <taxon>Acidobacteriota</taxon>
        <taxon>Holophagae</taxon>
        <taxon>Acanthopleuribacterales</taxon>
        <taxon>Acanthopleuribacteraceae</taxon>
        <taxon>Acanthopleuribacter</taxon>
    </lineage>
</organism>
<proteinExistence type="predicted"/>
<comment type="caution">
    <text evidence="2">The sequence shown here is derived from an EMBL/GenBank/DDBJ whole genome shotgun (WGS) entry which is preliminary data.</text>
</comment>
<sequence length="174" mass="19394">MTDTPTSSTAQAPTEAMQHLTALIGRWHGRGSGHFPTIDDFAYDEELVFEANDHEPLLHYVQKTWRLEGGVRVEPLHWESGFVIPQENGTIEISNAQNGGRVEVLAGPLKPTPNGFELDLASVVLTHDPRLHASHRLLRVAGNQLSYDVSMETTRVSPIHHHLRAELKRQPSDS</sequence>
<feature type="domain" description="THAP4-like heme-binding" evidence="1">
    <location>
        <begin position="17"/>
        <end position="169"/>
    </location>
</feature>
<dbReference type="Proteomes" id="UP000664417">
    <property type="component" value="Unassembled WGS sequence"/>
</dbReference>
<dbReference type="InterPro" id="IPR012674">
    <property type="entry name" value="Calycin"/>
</dbReference>
<dbReference type="EMBL" id="JAFREP010000011">
    <property type="protein sequence ID" value="MBO1319434.1"/>
    <property type="molecule type" value="Genomic_DNA"/>
</dbReference>